<dbReference type="EMBL" id="CP007142">
    <property type="protein sequence ID" value="AJQ96672.1"/>
    <property type="molecule type" value="Genomic_DNA"/>
</dbReference>
<protein>
    <submittedName>
        <fullName evidence="1">Uncharacterized protein</fullName>
    </submittedName>
</protein>
<dbReference type="STRING" id="1445510.YC6258_04640"/>
<dbReference type="Proteomes" id="UP000032266">
    <property type="component" value="Chromosome"/>
</dbReference>
<evidence type="ECO:0000313" key="1">
    <source>
        <dbReference type="EMBL" id="AJQ96672.1"/>
    </source>
</evidence>
<gene>
    <name evidence="1" type="ORF">YC6258_04640</name>
</gene>
<reference evidence="1" key="1">
    <citation type="submission" date="2014-01" db="EMBL/GenBank/DDBJ databases">
        <title>Full genme sequencing of cellulolytic bacterium Gynuella sunshinyii YC6258T gen. nov., sp. nov.</title>
        <authorList>
            <person name="Khan H."/>
            <person name="Chung E.J."/>
            <person name="Chung Y.R."/>
        </authorList>
    </citation>
    <scope>NUCLEOTIDE SEQUENCE [LARGE SCALE GENOMIC DNA]</scope>
    <source>
        <strain evidence="1">YC6258</strain>
    </source>
</reference>
<evidence type="ECO:0000313" key="2">
    <source>
        <dbReference type="Proteomes" id="UP000032266"/>
    </source>
</evidence>
<sequence>MYCKSIYGQDIAGKYDPDLDDINSLLMRICEYMDDHGECDFEFGGFGQQSWPVDVRTDLPVFLEQLPIVLSLLSQHENFEIDFYEQGIERTITCSYLPEKNAWISTCVSQTEWQPNPSEEVIKTEDLFTSLNTAYFVFLESILPLKNSEWGKEITQWQNAG</sequence>
<keyword evidence="2" id="KW-1185">Reference proteome</keyword>
<accession>A0A0C5VPY2</accession>
<dbReference type="AlphaFoldDB" id="A0A0C5VPY2"/>
<proteinExistence type="predicted"/>
<organism evidence="1 2">
    <name type="scientific">Gynuella sunshinyii YC6258</name>
    <dbReference type="NCBI Taxonomy" id="1445510"/>
    <lineage>
        <taxon>Bacteria</taxon>
        <taxon>Pseudomonadati</taxon>
        <taxon>Pseudomonadota</taxon>
        <taxon>Gammaproteobacteria</taxon>
        <taxon>Oceanospirillales</taxon>
        <taxon>Saccharospirillaceae</taxon>
        <taxon>Gynuella</taxon>
    </lineage>
</organism>
<name>A0A0C5VPY2_9GAMM</name>
<dbReference type="HOGENOM" id="CLU_138410_0_0_6"/>
<dbReference type="KEGG" id="gsn:YC6258_04640"/>